<dbReference type="GO" id="GO:0008017">
    <property type="term" value="F:microtubule binding"/>
    <property type="evidence" value="ECO:0007669"/>
    <property type="project" value="InterPro"/>
</dbReference>
<dbReference type="InterPro" id="IPR027417">
    <property type="entry name" value="P-loop_NTPase"/>
</dbReference>
<dbReference type="GO" id="GO:0072686">
    <property type="term" value="C:mitotic spindle"/>
    <property type="evidence" value="ECO:0007669"/>
    <property type="project" value="TreeGrafter"/>
</dbReference>
<keyword evidence="7 12" id="KW-0175">Coiled coil</keyword>
<dbReference type="SUPFAM" id="SSF52540">
    <property type="entry name" value="P-loop containing nucleoside triphosphate hydrolases"/>
    <property type="match status" value="1"/>
</dbReference>
<protein>
    <recommendedName>
        <fullName evidence="11">Kinesin-like protein</fullName>
    </recommendedName>
</protein>
<dbReference type="GO" id="GO:0005524">
    <property type="term" value="F:ATP binding"/>
    <property type="evidence" value="ECO:0007669"/>
    <property type="project" value="UniProtKB-UniRule"/>
</dbReference>
<dbReference type="Gene3D" id="3.40.850.10">
    <property type="entry name" value="Kinesin motor domain"/>
    <property type="match status" value="2"/>
</dbReference>
<keyword evidence="8 10" id="KW-0505">Motor protein</keyword>
<dbReference type="InterPro" id="IPR001752">
    <property type="entry name" value="Kinesin_motor_dom"/>
</dbReference>
<comment type="caution">
    <text evidence="14">The sequence shown here is derived from an EMBL/GenBank/DDBJ whole genome shotgun (WGS) entry which is preliminary data.</text>
</comment>
<evidence type="ECO:0000256" key="11">
    <source>
        <dbReference type="RuleBase" id="RU000394"/>
    </source>
</evidence>
<comment type="similarity">
    <text evidence="10 11">Belongs to the TRAFAC class myosin-kinesin ATPase superfamily. Kinesin family.</text>
</comment>
<evidence type="ECO:0000256" key="7">
    <source>
        <dbReference type="ARBA" id="ARBA00023054"/>
    </source>
</evidence>
<feature type="domain" description="Kinesin motor" evidence="13">
    <location>
        <begin position="50"/>
        <end position="446"/>
    </location>
</feature>
<evidence type="ECO:0000259" key="13">
    <source>
        <dbReference type="PROSITE" id="PS50067"/>
    </source>
</evidence>
<keyword evidence="4 11" id="KW-0493">Microtubule</keyword>
<keyword evidence="3" id="KW-0597">Phosphoprotein</keyword>
<dbReference type="Pfam" id="PF00225">
    <property type="entry name" value="Kinesin"/>
    <property type="match status" value="1"/>
</dbReference>
<evidence type="ECO:0000256" key="5">
    <source>
        <dbReference type="ARBA" id="ARBA00022741"/>
    </source>
</evidence>
<evidence type="ECO:0000256" key="12">
    <source>
        <dbReference type="SAM" id="Coils"/>
    </source>
</evidence>
<proteinExistence type="inferred from homology"/>
<dbReference type="Proteomes" id="UP000194236">
    <property type="component" value="Unassembled WGS sequence"/>
</dbReference>
<evidence type="ECO:0000256" key="6">
    <source>
        <dbReference type="ARBA" id="ARBA00022840"/>
    </source>
</evidence>
<dbReference type="PROSITE" id="PS50067">
    <property type="entry name" value="KINESIN_MOTOR_2"/>
    <property type="match status" value="1"/>
</dbReference>
<dbReference type="GO" id="GO:0005876">
    <property type="term" value="C:spindle microtubule"/>
    <property type="evidence" value="ECO:0007669"/>
    <property type="project" value="TreeGrafter"/>
</dbReference>
<dbReference type="PROSITE" id="PS00411">
    <property type="entry name" value="KINESIN_MOTOR_1"/>
    <property type="match status" value="1"/>
</dbReference>
<dbReference type="PANTHER" id="PTHR47970">
    <property type="entry name" value="KINESIN-LIKE PROTEIN KIF11"/>
    <property type="match status" value="1"/>
</dbReference>
<dbReference type="EMBL" id="MUJZ01024022">
    <property type="protein sequence ID" value="OTF79256.1"/>
    <property type="molecule type" value="Genomic_DNA"/>
</dbReference>
<evidence type="ECO:0000256" key="9">
    <source>
        <dbReference type="ARBA" id="ARBA00023212"/>
    </source>
</evidence>
<evidence type="ECO:0000256" key="1">
    <source>
        <dbReference type="ARBA" id="ARBA00004186"/>
    </source>
</evidence>
<feature type="coiled-coil region" evidence="12">
    <location>
        <begin position="557"/>
        <end position="629"/>
    </location>
</feature>
<dbReference type="GO" id="GO:0051231">
    <property type="term" value="P:spindle elongation"/>
    <property type="evidence" value="ECO:0007669"/>
    <property type="project" value="TreeGrafter"/>
</dbReference>
<dbReference type="InterPro" id="IPR036961">
    <property type="entry name" value="Kinesin_motor_dom_sf"/>
</dbReference>
<evidence type="ECO:0000313" key="15">
    <source>
        <dbReference type="Proteomes" id="UP000194236"/>
    </source>
</evidence>
<accession>A0A1Y3BI43</accession>
<evidence type="ECO:0000256" key="8">
    <source>
        <dbReference type="ARBA" id="ARBA00023175"/>
    </source>
</evidence>
<organism evidence="14 15">
    <name type="scientific">Euroglyphus maynei</name>
    <name type="common">Mayne's house dust mite</name>
    <dbReference type="NCBI Taxonomy" id="6958"/>
    <lineage>
        <taxon>Eukaryota</taxon>
        <taxon>Metazoa</taxon>
        <taxon>Ecdysozoa</taxon>
        <taxon>Arthropoda</taxon>
        <taxon>Chelicerata</taxon>
        <taxon>Arachnida</taxon>
        <taxon>Acari</taxon>
        <taxon>Acariformes</taxon>
        <taxon>Sarcoptiformes</taxon>
        <taxon>Astigmata</taxon>
        <taxon>Psoroptidia</taxon>
        <taxon>Analgoidea</taxon>
        <taxon>Pyroglyphidae</taxon>
        <taxon>Pyroglyphinae</taxon>
        <taxon>Euroglyphus</taxon>
    </lineage>
</organism>
<comment type="subcellular location">
    <subcellularLocation>
        <location evidence="1">Cytoplasm</location>
        <location evidence="1">Cytoskeleton</location>
        <location evidence="1">Spindle</location>
    </subcellularLocation>
</comment>
<evidence type="ECO:0000256" key="3">
    <source>
        <dbReference type="ARBA" id="ARBA00022553"/>
    </source>
</evidence>
<dbReference type="GO" id="GO:0007018">
    <property type="term" value="P:microtubule-based movement"/>
    <property type="evidence" value="ECO:0007669"/>
    <property type="project" value="InterPro"/>
</dbReference>
<feature type="binding site" evidence="10">
    <location>
        <begin position="125"/>
        <end position="132"/>
    </location>
    <ligand>
        <name>ATP</name>
        <dbReference type="ChEBI" id="CHEBI:30616"/>
    </ligand>
</feature>
<feature type="non-terminal residue" evidence="14">
    <location>
        <position position="809"/>
    </location>
</feature>
<dbReference type="AlphaFoldDB" id="A0A1Y3BI43"/>
<dbReference type="InterPro" id="IPR047149">
    <property type="entry name" value="KIF11-like"/>
</dbReference>
<evidence type="ECO:0000256" key="10">
    <source>
        <dbReference type="PROSITE-ProRule" id="PRU00283"/>
    </source>
</evidence>
<sequence length="809" mass="95041">MAYTFNETSMMDDDSKNIDGFSSTNLSLQNLTFDKCDQSNMSDVNMNEQKIKTFLRIRSDVEMDSRYKINGNNLLIEKNSKKTDEYCFDKILDKESNQFDTFKNCTLPLLKDFIVGKNSLVFTFGVTSSGKTFTMKGNLRQPGIIPYSFVILFQTVINAMTIKLPTYKPINFSDRKRLSDNDQQYEDEIRRYMINDSMNKIEDSKNFETTENMIIENHSDLIGQLQTMFDSMSKNRQEVSIWISYFEIYNDTIIDLLNVRYKDEPEPKVMLVKDDRCQYYVHGIRHVFVKSAYDAYLVYLFGQNNLKKHIAQTILNLNSSRSHSIFKLTLIRVDHSNGQSFTSSINFCDLAGAERIGKTGNVGQRAKETNKINQSLSLLNQCISALTTKKDQHLISFRSSKLTHVLQPYLFSNGGSFSTIINLNPSTKLFDESIYSLNFCDNIKSVPPLIMTSYKRRLTVFQIPHLDDVDENFDDEEQDETEENNKNQGKNIGGKHCHCDKLMKEKEFLEEELQDCRQQYEEIIADLEDDKKIQKEFHENELKRNDQLWLMRIDCINDKYQSELETKNDKIEKLESQLFDVQTELVELNESKQNREELQQKLQQKNQEFEKLEQQFITLMAEKESLRKNVVCYEKEISRAIGNFVDQFDHKMMDMRNFAEKLKQYEEIITLQSKRLNDYSKLEKELVETYRMNNQQLEKQREDLENQRKDLDNQREELEKQRKELENKQMEIVKQQHEKSIKIDSKCENNNSDEIIDTNHHNESTIMNIFSTKKKKRAATMKPMSSCKKIKMVNDQSPSTLISPDTMVM</sequence>
<feature type="coiled-coil region" evidence="12">
    <location>
        <begin position="499"/>
        <end position="530"/>
    </location>
</feature>
<name>A0A1Y3BI43_EURMA</name>
<dbReference type="SMART" id="SM00129">
    <property type="entry name" value="KISc"/>
    <property type="match status" value="1"/>
</dbReference>
<gene>
    <name evidence="14" type="ORF">BLA29_001972</name>
</gene>
<dbReference type="PANTHER" id="PTHR47970:SF29">
    <property type="entry name" value="KINESIN FAMILY MEMBER 20B"/>
    <property type="match status" value="1"/>
</dbReference>
<dbReference type="OrthoDB" id="6436009at2759"/>
<evidence type="ECO:0000256" key="2">
    <source>
        <dbReference type="ARBA" id="ARBA00022490"/>
    </source>
</evidence>
<evidence type="ECO:0000313" key="14">
    <source>
        <dbReference type="EMBL" id="OTF79256.1"/>
    </source>
</evidence>
<keyword evidence="6 10" id="KW-0067">ATP-binding</keyword>
<dbReference type="GO" id="GO:0005634">
    <property type="term" value="C:nucleus"/>
    <property type="evidence" value="ECO:0007669"/>
    <property type="project" value="TreeGrafter"/>
</dbReference>
<evidence type="ECO:0000256" key="4">
    <source>
        <dbReference type="ARBA" id="ARBA00022701"/>
    </source>
</evidence>
<dbReference type="GO" id="GO:0090307">
    <property type="term" value="P:mitotic spindle assembly"/>
    <property type="evidence" value="ECO:0007669"/>
    <property type="project" value="TreeGrafter"/>
</dbReference>
<feature type="coiled-coil region" evidence="12">
    <location>
        <begin position="680"/>
        <end position="740"/>
    </location>
</feature>
<keyword evidence="9" id="KW-0206">Cytoskeleton</keyword>
<dbReference type="PRINTS" id="PR00380">
    <property type="entry name" value="KINESINHEAVY"/>
</dbReference>
<dbReference type="GO" id="GO:0008574">
    <property type="term" value="F:plus-end-directed microtubule motor activity"/>
    <property type="evidence" value="ECO:0007669"/>
    <property type="project" value="TreeGrafter"/>
</dbReference>
<dbReference type="InterPro" id="IPR019821">
    <property type="entry name" value="Kinesin_motor_CS"/>
</dbReference>
<reference evidence="14 15" key="1">
    <citation type="submission" date="2017-03" db="EMBL/GenBank/DDBJ databases">
        <title>Genome Survey of Euroglyphus maynei.</title>
        <authorList>
            <person name="Arlian L.G."/>
            <person name="Morgan M.S."/>
            <person name="Rider S.D."/>
        </authorList>
    </citation>
    <scope>NUCLEOTIDE SEQUENCE [LARGE SCALE GENOMIC DNA]</scope>
    <source>
        <strain evidence="14">Arlian Lab</strain>
        <tissue evidence="14">Whole body</tissue>
    </source>
</reference>
<keyword evidence="15" id="KW-1185">Reference proteome</keyword>
<keyword evidence="5 10" id="KW-0547">Nucleotide-binding</keyword>
<keyword evidence="2" id="KW-0963">Cytoplasm</keyword>